<dbReference type="KEGG" id="jpo:G7058_02360"/>
<protein>
    <submittedName>
        <fullName evidence="1">UPF0223 family protein</fullName>
    </submittedName>
</protein>
<organism evidence="1 2">
    <name type="scientific">Jeotgalibaca porci</name>
    <dbReference type="NCBI Taxonomy" id="1868793"/>
    <lineage>
        <taxon>Bacteria</taxon>
        <taxon>Bacillati</taxon>
        <taxon>Bacillota</taxon>
        <taxon>Bacilli</taxon>
        <taxon>Lactobacillales</taxon>
        <taxon>Carnobacteriaceae</taxon>
        <taxon>Jeotgalibaca</taxon>
    </lineage>
</organism>
<dbReference type="PIRSF" id="PIRSF037260">
    <property type="entry name" value="UPF0223"/>
    <property type="match status" value="1"/>
</dbReference>
<evidence type="ECO:0000313" key="1">
    <source>
        <dbReference type="EMBL" id="QIK50994.1"/>
    </source>
</evidence>
<dbReference type="EMBL" id="CP049889">
    <property type="protein sequence ID" value="QIK50994.1"/>
    <property type="molecule type" value="Genomic_DNA"/>
</dbReference>
<reference evidence="1 2" key="1">
    <citation type="journal article" date="2017" name="Int. J. Syst. Evol. Microbiol.">
        <title>Jeotgalibaca porci sp. nov. and Jeotgalibaca arthritidis sp. nov., isolated from pigs, and emended description of the genus Jeotgalibaca.</title>
        <authorList>
            <person name="Zamora L."/>
            <person name="Perez-Sancho M."/>
            <person name="Dominguez L."/>
            <person name="Fernandez-Garayzabal J.F."/>
            <person name="Vela A.I."/>
        </authorList>
    </citation>
    <scope>NUCLEOTIDE SEQUENCE [LARGE SCALE GENOMIC DNA]</scope>
    <source>
        <strain evidence="1 2">CCUG 69148</strain>
    </source>
</reference>
<dbReference type="SUPFAM" id="SSF158504">
    <property type="entry name" value="BH2638-like"/>
    <property type="match status" value="1"/>
</dbReference>
<dbReference type="Gene3D" id="1.10.220.80">
    <property type="entry name" value="BH2638-like"/>
    <property type="match status" value="1"/>
</dbReference>
<name>A0A6G7WFE1_9LACT</name>
<proteinExistence type="predicted"/>
<keyword evidence="2" id="KW-1185">Reference proteome</keyword>
<sequence length="93" mass="11039">MKNYSYPLDLEWTHQEMGSVISMWNAVESAYEGGINRDEFLRKYRAFKEVVPSKGEEKRLGNEFERISDYSLYRVVQASKIEAKTINMEKHRK</sequence>
<dbReference type="RefSeq" id="WP_166062037.1">
    <property type="nucleotide sequence ID" value="NZ_CP049889.1"/>
</dbReference>
<dbReference type="NCBIfam" id="NF003353">
    <property type="entry name" value="PRK04387.1"/>
    <property type="match status" value="1"/>
</dbReference>
<dbReference type="Pfam" id="PF05256">
    <property type="entry name" value="UPF0223"/>
    <property type="match status" value="1"/>
</dbReference>
<dbReference type="GeneID" id="94552104"/>
<evidence type="ECO:0000313" key="2">
    <source>
        <dbReference type="Proteomes" id="UP000501830"/>
    </source>
</evidence>
<dbReference type="Proteomes" id="UP000501830">
    <property type="component" value="Chromosome"/>
</dbReference>
<dbReference type="InterPro" id="IPR007920">
    <property type="entry name" value="UPF0223"/>
</dbReference>
<accession>A0A6G7WFE1</accession>
<dbReference type="InterPro" id="IPR023324">
    <property type="entry name" value="BH2638-like_sf"/>
</dbReference>
<gene>
    <name evidence="1" type="ORF">G7058_02360</name>
</gene>
<dbReference type="AlphaFoldDB" id="A0A6G7WFE1"/>